<evidence type="ECO:0000256" key="1">
    <source>
        <dbReference type="ARBA" id="ARBA00007867"/>
    </source>
</evidence>
<dbReference type="Gene3D" id="3.40.50.150">
    <property type="entry name" value="Vaccinia Virus protein VP39"/>
    <property type="match status" value="1"/>
</dbReference>
<dbReference type="RefSeq" id="WP_129527939.1">
    <property type="nucleotide sequence ID" value="NZ_UFQB01000010.1"/>
</dbReference>
<evidence type="ECO:0000256" key="2">
    <source>
        <dbReference type="ARBA" id="ARBA00022679"/>
    </source>
</evidence>
<name>A0A446CG28_9BURK</name>
<dbReference type="Pfam" id="PF01564">
    <property type="entry name" value="Spermine_synth"/>
    <property type="match status" value="1"/>
</dbReference>
<feature type="active site" description="Proton acceptor" evidence="4">
    <location>
        <position position="136"/>
    </location>
</feature>
<proteinExistence type="inferred from homology"/>
<dbReference type="InterPro" id="IPR029063">
    <property type="entry name" value="SAM-dependent_MTases_sf"/>
</dbReference>
<dbReference type="SUPFAM" id="SSF53335">
    <property type="entry name" value="S-adenosyl-L-methionine-dependent methyltransferases"/>
    <property type="match status" value="1"/>
</dbReference>
<keyword evidence="7" id="KW-1185">Reference proteome</keyword>
<dbReference type="Proteomes" id="UP000289184">
    <property type="component" value="Unassembled WGS sequence"/>
</dbReference>
<dbReference type="GO" id="GO:0004766">
    <property type="term" value="F:spermidine synthase activity"/>
    <property type="evidence" value="ECO:0007669"/>
    <property type="project" value="UniProtKB-EC"/>
</dbReference>
<evidence type="ECO:0000313" key="7">
    <source>
        <dbReference type="Proteomes" id="UP000289184"/>
    </source>
</evidence>
<dbReference type="AlphaFoldDB" id="A0A446CG28"/>
<keyword evidence="3 4" id="KW-0620">Polyamine biosynthesis</keyword>
<evidence type="ECO:0000256" key="3">
    <source>
        <dbReference type="ARBA" id="ARBA00023115"/>
    </source>
</evidence>
<dbReference type="InterPro" id="IPR030374">
    <property type="entry name" value="PABS"/>
</dbReference>
<organism evidence="6 7">
    <name type="scientific">Achromobacter agilis</name>
    <dbReference type="NCBI Taxonomy" id="1353888"/>
    <lineage>
        <taxon>Bacteria</taxon>
        <taxon>Pseudomonadati</taxon>
        <taxon>Pseudomonadota</taxon>
        <taxon>Betaproteobacteria</taxon>
        <taxon>Burkholderiales</taxon>
        <taxon>Alcaligenaceae</taxon>
        <taxon>Achromobacter</taxon>
    </lineage>
</organism>
<sequence length="244" mass="27416">MPESTSSRQPVRPFIYATTTSRSLMFSHGEIQSRMWTKDPYALNLEYTRIMMGFLLLNPEPRRIAMVGLGGGSLAKFCYRYLPSARIDVFEINPHVIALRDSFLVPDDDDRFAVIQGDGAELIQKHKDEYDAILVDGYDINGIPAQLTSDGFYDGCFGALAAGGLMVCNFHALNFNYRRYLGRIRQRFAGSVIEVSDTSLAHRIVFACKGDQLKRRTGLPARRPEAMSADLWSRVAPGLWPLLD</sequence>
<reference evidence="6 7" key="1">
    <citation type="submission" date="2018-07" db="EMBL/GenBank/DDBJ databases">
        <authorList>
            <person name="Peeters C."/>
        </authorList>
    </citation>
    <scope>NUCLEOTIDE SEQUENCE [LARGE SCALE GENOMIC DNA]</scope>
    <source>
        <strain evidence="6 7">LMG 3411</strain>
    </source>
</reference>
<dbReference type="GO" id="GO:0006596">
    <property type="term" value="P:polyamine biosynthetic process"/>
    <property type="evidence" value="ECO:0007669"/>
    <property type="project" value="UniProtKB-UniRule"/>
</dbReference>
<comment type="similarity">
    <text evidence="1">Belongs to the spermidine/spermine synthase family.</text>
</comment>
<dbReference type="PROSITE" id="PS51006">
    <property type="entry name" value="PABS_2"/>
    <property type="match status" value="1"/>
</dbReference>
<gene>
    <name evidence="6" type="primary">speE_1</name>
    <name evidence="6" type="ORF">AGI3411_02747</name>
</gene>
<dbReference type="CDD" id="cd02440">
    <property type="entry name" value="AdoMet_MTases"/>
    <property type="match status" value="1"/>
</dbReference>
<evidence type="ECO:0000259" key="5">
    <source>
        <dbReference type="PROSITE" id="PS51006"/>
    </source>
</evidence>
<protein>
    <submittedName>
        <fullName evidence="6">Polyamine aminopropyltransferase</fullName>
        <ecNumber evidence="6">2.5.1.16</ecNumber>
    </submittedName>
</protein>
<dbReference type="EC" id="2.5.1.16" evidence="6"/>
<evidence type="ECO:0000256" key="4">
    <source>
        <dbReference type="PROSITE-ProRule" id="PRU00354"/>
    </source>
</evidence>
<accession>A0A446CG28</accession>
<evidence type="ECO:0000313" key="6">
    <source>
        <dbReference type="EMBL" id="SSW66830.1"/>
    </source>
</evidence>
<keyword evidence="2 4" id="KW-0808">Transferase</keyword>
<dbReference type="EMBL" id="UFQB01000010">
    <property type="protein sequence ID" value="SSW66830.1"/>
    <property type="molecule type" value="Genomic_DNA"/>
</dbReference>
<dbReference type="OrthoDB" id="117774at2"/>
<dbReference type="PANTHER" id="PTHR43317:SF11">
    <property type="entry name" value="POLYAMINE AMINOPROPYLTRANSFERASE 2"/>
    <property type="match status" value="1"/>
</dbReference>
<dbReference type="PANTHER" id="PTHR43317">
    <property type="entry name" value="THERMOSPERMINE SYNTHASE ACAULIS5"/>
    <property type="match status" value="1"/>
</dbReference>
<feature type="domain" description="PABS" evidence="5">
    <location>
        <begin position="1"/>
        <end position="220"/>
    </location>
</feature>